<organism evidence="1 2">
    <name type="scientific">Candidatus Blautia stercorigallinarum</name>
    <dbReference type="NCBI Taxonomy" id="2838501"/>
    <lineage>
        <taxon>Bacteria</taxon>
        <taxon>Bacillati</taxon>
        <taxon>Bacillota</taxon>
        <taxon>Clostridia</taxon>
        <taxon>Lachnospirales</taxon>
        <taxon>Lachnospiraceae</taxon>
        <taxon>Blautia</taxon>
    </lineage>
</organism>
<sequence length="145" mass="17428">MKKKLSTFERHLMLDEILFYSICSDQDRQKILDQQPMTFQDFRRLSLLTDYLELEYLHRFIWDLHGYKFMDEMDQLYSQCTEDNEDLPEMLMETGHWLDDFWKQAPNITVSFLLRQIFSDGLKSRPKNNITLYPGPDKNKGKSSS</sequence>
<name>A0A9D1TGD2_9FIRM</name>
<evidence type="ECO:0000313" key="1">
    <source>
        <dbReference type="EMBL" id="HIV38911.1"/>
    </source>
</evidence>
<dbReference type="Proteomes" id="UP000886814">
    <property type="component" value="Unassembled WGS sequence"/>
</dbReference>
<reference evidence="1" key="2">
    <citation type="submission" date="2021-04" db="EMBL/GenBank/DDBJ databases">
        <authorList>
            <person name="Gilroy R."/>
        </authorList>
    </citation>
    <scope>NUCLEOTIDE SEQUENCE</scope>
    <source>
        <strain evidence="1">CHK195-9823</strain>
    </source>
</reference>
<comment type="caution">
    <text evidence="1">The sequence shown here is derived from an EMBL/GenBank/DDBJ whole genome shotgun (WGS) entry which is preliminary data.</text>
</comment>
<dbReference type="AlphaFoldDB" id="A0A9D1TGD2"/>
<proteinExistence type="predicted"/>
<evidence type="ECO:0000313" key="2">
    <source>
        <dbReference type="Proteomes" id="UP000886814"/>
    </source>
</evidence>
<gene>
    <name evidence="1" type="ORF">H9747_07920</name>
</gene>
<dbReference type="EMBL" id="DXIQ01000050">
    <property type="protein sequence ID" value="HIV38911.1"/>
    <property type="molecule type" value="Genomic_DNA"/>
</dbReference>
<accession>A0A9D1TGD2</accession>
<reference evidence="1" key="1">
    <citation type="journal article" date="2021" name="PeerJ">
        <title>Extensive microbial diversity within the chicken gut microbiome revealed by metagenomics and culture.</title>
        <authorList>
            <person name="Gilroy R."/>
            <person name="Ravi A."/>
            <person name="Getino M."/>
            <person name="Pursley I."/>
            <person name="Horton D.L."/>
            <person name="Alikhan N.F."/>
            <person name="Baker D."/>
            <person name="Gharbi K."/>
            <person name="Hall N."/>
            <person name="Watson M."/>
            <person name="Adriaenssens E.M."/>
            <person name="Foster-Nyarko E."/>
            <person name="Jarju S."/>
            <person name="Secka A."/>
            <person name="Antonio M."/>
            <person name="Oren A."/>
            <person name="Chaudhuri R.R."/>
            <person name="La Ragione R."/>
            <person name="Hildebrand F."/>
            <person name="Pallen M.J."/>
        </authorList>
    </citation>
    <scope>NUCLEOTIDE SEQUENCE</scope>
    <source>
        <strain evidence="1">CHK195-9823</strain>
    </source>
</reference>
<protein>
    <submittedName>
        <fullName evidence="1">Uncharacterized protein</fullName>
    </submittedName>
</protein>